<keyword evidence="1" id="KW-0472">Membrane</keyword>
<protein>
    <recommendedName>
        <fullName evidence="4">PH domain-containing protein</fullName>
    </recommendedName>
</protein>
<dbReference type="Proteomes" id="UP000044071">
    <property type="component" value="Unassembled WGS sequence"/>
</dbReference>
<evidence type="ECO:0008006" key="4">
    <source>
        <dbReference type="Google" id="ProtNLM"/>
    </source>
</evidence>
<keyword evidence="1" id="KW-0812">Transmembrane</keyword>
<feature type="transmembrane region" description="Helical" evidence="1">
    <location>
        <begin position="47"/>
        <end position="68"/>
    </location>
</feature>
<keyword evidence="3" id="KW-1185">Reference proteome</keyword>
<feature type="transmembrane region" description="Helical" evidence="1">
    <location>
        <begin position="17"/>
        <end position="35"/>
    </location>
</feature>
<proteinExistence type="predicted"/>
<gene>
    <name evidence="2" type="ORF">BN59_02322</name>
</gene>
<sequence length="162" mass="18847">MVWNDSVMTNTYCPPKIYYIVITFMVCIITFLAAQKVIMYSNVEDKLVVLVGVFLTIYFSVSNLFIIIKGDGFVKSIKQEGERFHLTNYFNKQVTFSPFEIESIKLVENSTMNKVFAFFIRKARGLDLILKNGHKYRITSDMEDFEGLKEHLLGMKVEDINR</sequence>
<dbReference type="RefSeq" id="WP_043874460.1">
    <property type="nucleotide sequence ID" value="NZ_CCVW01000002.1"/>
</dbReference>
<reference evidence="2 3" key="1">
    <citation type="submission" date="2014-06" db="EMBL/GenBank/DDBJ databases">
        <authorList>
            <person name="Urmite Genomes Urmite Genomes"/>
        </authorList>
    </citation>
    <scope>NUCLEOTIDE SEQUENCE [LARGE SCALE GENOMIC DNA]</scope>
</reference>
<keyword evidence="1" id="KW-1133">Transmembrane helix</keyword>
<name>A0A078KUA0_9GAMM</name>
<accession>A0A078KUA0</accession>
<dbReference type="OrthoDB" id="5656218at2"/>
<dbReference type="STRING" id="1034943.BN59_02322"/>
<organism evidence="2 3">
    <name type="scientific">Legionella massiliensis</name>
    <dbReference type="NCBI Taxonomy" id="1034943"/>
    <lineage>
        <taxon>Bacteria</taxon>
        <taxon>Pseudomonadati</taxon>
        <taxon>Pseudomonadota</taxon>
        <taxon>Gammaproteobacteria</taxon>
        <taxon>Legionellales</taxon>
        <taxon>Legionellaceae</taxon>
        <taxon>Legionella</taxon>
    </lineage>
</organism>
<dbReference type="EMBL" id="CCSB01000002">
    <property type="protein sequence ID" value="CDZ78025.1"/>
    <property type="molecule type" value="Genomic_DNA"/>
</dbReference>
<evidence type="ECO:0000256" key="1">
    <source>
        <dbReference type="SAM" id="Phobius"/>
    </source>
</evidence>
<dbReference type="AlphaFoldDB" id="A0A078KUA0"/>
<evidence type="ECO:0000313" key="3">
    <source>
        <dbReference type="Proteomes" id="UP000044071"/>
    </source>
</evidence>
<evidence type="ECO:0000313" key="2">
    <source>
        <dbReference type="EMBL" id="CDZ78025.1"/>
    </source>
</evidence>